<dbReference type="PANTHER" id="PTHR11731">
    <property type="entry name" value="PROTEASE FAMILY S9B,C DIPEPTIDYL-PEPTIDASE IV-RELATED"/>
    <property type="match status" value="1"/>
</dbReference>
<dbReference type="Gene3D" id="2.140.10.30">
    <property type="entry name" value="Dipeptidylpeptidase IV, N-terminal domain"/>
    <property type="match status" value="1"/>
</dbReference>
<dbReference type="ESTHER" id="canal-q5ag57">
    <property type="family name" value="DPP4N_Peptidase_S9"/>
</dbReference>
<evidence type="ECO:0000256" key="2">
    <source>
        <dbReference type="ARBA" id="ARBA00006150"/>
    </source>
</evidence>
<evidence type="ECO:0000256" key="1">
    <source>
        <dbReference type="ARBA" id="ARBA00004576"/>
    </source>
</evidence>
<sequence length="839" mass="96690">MTSIIRYDYFKESGRGNENMPSRTILSYKRFIYFGTLLAILLYGSSFLITTIENFTLKFESQSISSIDNFKGERPDYASPSSKSTDFKGKIPLSKEVYDKHILSPKLHSIQWIRAPESIHNDRGTYVIKEDKHDKGFRVVVKSIADEEYEKELIGNSTFKYKGQEHEIIDYFASPDLQKVILKTDVTSLWRYSSIAQYWVLDINNGDIKPVFNEVDKISTASWSPDSLKIAFIYENNLYYKSLQSNEIIQITFDGSTEIFNGKPDWVYEEEVYGSDHVFWWSPESDKVAFLRSNNTQVPEFIIPFYAQSTHQDYPEIVKIKYPKAGYPNPIVDILTYDLNTKNLHKHNLKSEKINLENRLITEVVWIADSLKVKTSNRHSDLLEIFLVDKHEKVKLIRTLTASDSWFEATSSTFYIPANETLGRKYDGYLDIVVENGYNHLGYFSPPDNSQYELLTKGNWEVTGGVAFDFTSNTVYFTSTVKSPVERHIHAINLLDRSDDGLPYIKDITTKEGWYDSSFSSGARFLFLSELGPGIPTQRVNDLKLHKNVKTIEDNSELIETLRNYVIPEVKYSQVELNDETGGQPFLVTAMETLPLNFDKKKKYPVLFYIYGGPGSQTVTKKWAISFSSLIAAELDAIVVTIDGRGTGFNNLNYKLGSKFKFIVRDRLGQYEPIDVISAANKWAEKSYVDHERIAIWGWSYGGFLTLKTLETDIDNPIFNYAVAIAPVTRWRLYDSIYTERYLNTPQENPKGYEIGSIHNVSNFKHVKKFFIGHGSGDDNVHVQNSLQLLDEFNLAKVENFEFMIFPDSNHGMNYHNGFTVVYDRILDFFKRAFDWEFV</sequence>
<keyword evidence="5" id="KW-0645">Protease</keyword>
<dbReference type="GO" id="GO:0008239">
    <property type="term" value="F:dipeptidyl-peptidase activity"/>
    <property type="evidence" value="ECO:0007669"/>
    <property type="project" value="TreeGrafter"/>
</dbReference>
<dbReference type="VEuPathDB" id="FungiDB:CD36_52730"/>
<dbReference type="MEROPS" id="S09.006"/>
<dbReference type="RefSeq" id="XP_002420575.1">
    <property type="nucleotide sequence ID" value="XM_002420530.1"/>
</dbReference>
<dbReference type="InterPro" id="IPR002471">
    <property type="entry name" value="Pept_S9_AS"/>
</dbReference>
<feature type="transmembrane region" description="Helical" evidence="13">
    <location>
        <begin position="31"/>
        <end position="52"/>
    </location>
</feature>
<name>B9WHL2_CANDC</name>
<dbReference type="GO" id="GO:0004252">
    <property type="term" value="F:serine-type endopeptidase activity"/>
    <property type="evidence" value="ECO:0007669"/>
    <property type="project" value="InterPro"/>
</dbReference>
<feature type="domain" description="Dipeptidylpeptidase IV N-terminal" evidence="15">
    <location>
        <begin position="174"/>
        <end position="536"/>
    </location>
</feature>
<dbReference type="InterPro" id="IPR002469">
    <property type="entry name" value="Peptidase_S9B_N"/>
</dbReference>
<dbReference type="InterPro" id="IPR050278">
    <property type="entry name" value="Serine_Prot_S9B/DPPIV"/>
</dbReference>
<evidence type="ECO:0000256" key="5">
    <source>
        <dbReference type="ARBA" id="ARBA00022670"/>
    </source>
</evidence>
<dbReference type="GO" id="GO:0004177">
    <property type="term" value="F:aminopeptidase activity"/>
    <property type="evidence" value="ECO:0007669"/>
    <property type="project" value="UniProtKB-KW"/>
</dbReference>
<dbReference type="EMBL" id="FM992692">
    <property type="protein sequence ID" value="CAX41654.1"/>
    <property type="molecule type" value="Genomic_DNA"/>
</dbReference>
<accession>B9WHL2</accession>
<protein>
    <submittedName>
        <fullName evidence="17">Dipeptidyl aminopeptidase, putative</fullName>
        <ecNumber evidence="17">3.4.14.-</ecNumber>
    </submittedName>
</protein>
<organism evidence="17 18">
    <name type="scientific">Candida dubliniensis (strain CD36 / ATCC MYA-646 / CBS 7987 / NCPF 3949 / NRRL Y-17841)</name>
    <name type="common">Yeast</name>
    <dbReference type="NCBI Taxonomy" id="573826"/>
    <lineage>
        <taxon>Eukaryota</taxon>
        <taxon>Fungi</taxon>
        <taxon>Dikarya</taxon>
        <taxon>Ascomycota</taxon>
        <taxon>Saccharomycotina</taxon>
        <taxon>Pichiomycetes</taxon>
        <taxon>Debaryomycetaceae</taxon>
        <taxon>Candida/Lodderomyces clade</taxon>
        <taxon>Candida</taxon>
    </lineage>
</organism>
<keyword evidence="12" id="KW-0325">Glycoprotein</keyword>
<keyword evidence="7 17" id="KW-0378">Hydrolase</keyword>
<dbReference type="eggNOG" id="KOG2100">
    <property type="taxonomic scope" value="Eukaryota"/>
</dbReference>
<dbReference type="InterPro" id="IPR029058">
    <property type="entry name" value="AB_hydrolase_fold"/>
</dbReference>
<keyword evidence="6 13" id="KW-0812">Transmembrane</keyword>
<feature type="domain" description="Peptidase S9 prolyl oligopeptidase catalytic" evidence="14">
    <location>
        <begin position="626"/>
        <end position="834"/>
    </location>
</feature>
<evidence type="ECO:0000313" key="17">
    <source>
        <dbReference type="EMBL" id="CAX41654.1"/>
    </source>
</evidence>
<keyword evidence="10 13" id="KW-1133">Transmembrane helix</keyword>
<evidence type="ECO:0000256" key="3">
    <source>
        <dbReference type="ARBA" id="ARBA00022438"/>
    </source>
</evidence>
<comment type="subcellular location">
    <subcellularLocation>
        <location evidence="1">Vacuole membrane</location>
        <topology evidence="1">Single-pass type II membrane protein</topology>
    </subcellularLocation>
</comment>
<comment type="similarity">
    <text evidence="2">Belongs to the peptidase S9B family.</text>
</comment>
<gene>
    <name evidence="16" type="ordered locus">Cd36_52730</name>
    <name evidence="17" type="ORF">CD36_52730</name>
</gene>
<dbReference type="GO" id="GO:0005774">
    <property type="term" value="C:vacuolar membrane"/>
    <property type="evidence" value="ECO:0007669"/>
    <property type="project" value="UniProtKB-SubCell"/>
</dbReference>
<dbReference type="OrthoDB" id="16520at2759"/>
<dbReference type="AlphaFoldDB" id="B9WHL2"/>
<dbReference type="Proteomes" id="UP000002605">
    <property type="component" value="Chromosome 5"/>
</dbReference>
<evidence type="ECO:0000313" key="16">
    <source>
        <dbReference type="CGD" id="CAL0000167738"/>
    </source>
</evidence>
<evidence type="ECO:0000259" key="15">
    <source>
        <dbReference type="Pfam" id="PF00930"/>
    </source>
</evidence>
<keyword evidence="3 17" id="KW-0031">Aminopeptidase</keyword>
<keyword evidence="4" id="KW-0926">Vacuole</keyword>
<proteinExistence type="inferred from homology"/>
<dbReference type="PROSITE" id="PS00708">
    <property type="entry name" value="PRO_ENDOPEP_SER"/>
    <property type="match status" value="1"/>
</dbReference>
<dbReference type="CGD" id="CAL0000167738">
    <property type="gene designation" value="Cd36_52730"/>
</dbReference>
<reference evidence="17 18" key="1">
    <citation type="journal article" date="2009" name="Genome Res.">
        <title>Comparative genomics of the fungal pathogens Candida dubliniensis and Candida albicans.</title>
        <authorList>
            <person name="Jackson A.P."/>
            <person name="Gamble J.A."/>
            <person name="Yeomans T."/>
            <person name="Moran G.P."/>
            <person name="Saunders D."/>
            <person name="Harris D."/>
            <person name="Aslett M."/>
            <person name="Barrell J.F."/>
            <person name="Butler G."/>
            <person name="Citiulo F."/>
            <person name="Coleman D.C."/>
            <person name="de Groot P.W.J."/>
            <person name="Goodwin T.J."/>
            <person name="Quail M.A."/>
            <person name="McQuillan J."/>
            <person name="Munro C.A."/>
            <person name="Pain A."/>
            <person name="Poulter R.T."/>
            <person name="Rajandream M.A."/>
            <person name="Renauld H."/>
            <person name="Spiering M.J."/>
            <person name="Tivey A."/>
            <person name="Gow N.A.R."/>
            <person name="Barrell B."/>
            <person name="Sullivan D.J."/>
            <person name="Berriman M."/>
        </authorList>
    </citation>
    <scope>NUCLEOTIDE SEQUENCE [LARGE SCALE GENOMIC DNA]</scope>
    <source>
        <strain evidence="18">CD36 / ATCC MYA-646 / CBS 7987 / NCPF 3949 / NRRL Y-17841</strain>
    </source>
</reference>
<keyword evidence="18" id="KW-1185">Reference proteome</keyword>
<dbReference type="FunFam" id="3.40.50.1820:FF:000003">
    <property type="entry name" value="Dipeptidyl peptidase 4"/>
    <property type="match status" value="1"/>
</dbReference>
<dbReference type="HOGENOM" id="CLU_006105_0_1_1"/>
<dbReference type="GO" id="GO:0005886">
    <property type="term" value="C:plasma membrane"/>
    <property type="evidence" value="ECO:0007669"/>
    <property type="project" value="TreeGrafter"/>
</dbReference>
<dbReference type="SUPFAM" id="SSF82171">
    <property type="entry name" value="DPP6 N-terminal domain-like"/>
    <property type="match status" value="1"/>
</dbReference>
<dbReference type="Gene3D" id="3.40.50.1820">
    <property type="entry name" value="alpha/beta hydrolase"/>
    <property type="match status" value="1"/>
</dbReference>
<keyword evidence="9" id="KW-0735">Signal-anchor</keyword>
<dbReference type="KEGG" id="cdu:CD36_52730"/>
<dbReference type="InterPro" id="IPR001375">
    <property type="entry name" value="Peptidase_S9_cat"/>
</dbReference>
<evidence type="ECO:0000259" key="14">
    <source>
        <dbReference type="Pfam" id="PF00326"/>
    </source>
</evidence>
<evidence type="ECO:0000256" key="10">
    <source>
        <dbReference type="ARBA" id="ARBA00022989"/>
    </source>
</evidence>
<dbReference type="GO" id="GO:0006508">
    <property type="term" value="P:proteolysis"/>
    <property type="evidence" value="ECO:0007669"/>
    <property type="project" value="UniProtKB-KW"/>
</dbReference>
<evidence type="ECO:0000256" key="8">
    <source>
        <dbReference type="ARBA" id="ARBA00022825"/>
    </source>
</evidence>
<dbReference type="PANTHER" id="PTHR11731:SF200">
    <property type="entry name" value="DIPEPTIDYL PEPTIDASE 10, ISOFORM B"/>
    <property type="match status" value="1"/>
</dbReference>
<evidence type="ECO:0000256" key="7">
    <source>
        <dbReference type="ARBA" id="ARBA00022801"/>
    </source>
</evidence>
<evidence type="ECO:0000256" key="11">
    <source>
        <dbReference type="ARBA" id="ARBA00023136"/>
    </source>
</evidence>
<evidence type="ECO:0000313" key="18">
    <source>
        <dbReference type="Proteomes" id="UP000002605"/>
    </source>
</evidence>
<dbReference type="GeneID" id="8048046"/>
<evidence type="ECO:0000256" key="6">
    <source>
        <dbReference type="ARBA" id="ARBA00022692"/>
    </source>
</evidence>
<evidence type="ECO:0000256" key="12">
    <source>
        <dbReference type="ARBA" id="ARBA00023180"/>
    </source>
</evidence>
<dbReference type="Pfam" id="PF00326">
    <property type="entry name" value="Peptidase_S9"/>
    <property type="match status" value="1"/>
</dbReference>
<dbReference type="Pfam" id="PF00930">
    <property type="entry name" value="DPPIV_N"/>
    <property type="match status" value="1"/>
</dbReference>
<evidence type="ECO:0000256" key="4">
    <source>
        <dbReference type="ARBA" id="ARBA00022554"/>
    </source>
</evidence>
<dbReference type="SUPFAM" id="SSF53474">
    <property type="entry name" value="alpha/beta-Hydrolases"/>
    <property type="match status" value="1"/>
</dbReference>
<keyword evidence="8" id="KW-0720">Serine protease</keyword>
<evidence type="ECO:0000256" key="9">
    <source>
        <dbReference type="ARBA" id="ARBA00022968"/>
    </source>
</evidence>
<evidence type="ECO:0000256" key="13">
    <source>
        <dbReference type="SAM" id="Phobius"/>
    </source>
</evidence>
<dbReference type="EC" id="3.4.14.-" evidence="17"/>
<keyword evidence="11 13" id="KW-0472">Membrane</keyword>